<accession>A0AAW0AQ67</accession>
<protein>
    <recommendedName>
        <fullName evidence="4">Prolyl 4-hydroxylase alpha subunit Fe(2+) 2OG dioxygenase domain-containing protein</fullName>
    </recommendedName>
</protein>
<name>A0AAW0AQ67_9AGAR</name>
<gene>
    <name evidence="2" type="ORF">VNI00_019213</name>
</gene>
<evidence type="ECO:0000256" key="1">
    <source>
        <dbReference type="SAM" id="MobiDB-lite"/>
    </source>
</evidence>
<feature type="compositionally biased region" description="Pro residues" evidence="1">
    <location>
        <begin position="1"/>
        <end position="11"/>
    </location>
</feature>
<dbReference type="Proteomes" id="UP001383192">
    <property type="component" value="Unassembled WGS sequence"/>
</dbReference>
<sequence length="445" mass="49716">MDSPLTTPPSTPQSSTLELPDAESIVETSPCPPQPSRISRSSRPRNAKRDKQKSKAHRKAKRRAQKDKLLLPEGAGLAVEHNIRLEHLAQSRPLDDPIQPGQLKPSQSGYLGGNGTLPAKKTYTYQEMVEEYQFRVHRHNPNATCPILHSETQSVMAIIVPAPQNDASWADNVRQCNATIERLRPRCRFKPAKLSAAQIQDVANGVPNAEKPRRGDFNYLYHGISFGNGQTRPLVLRQDTCNQAILDEIRQSQCFVRIAGWMSILFLSWAPRLFLYYAQVITALLQRYTDLHLPFSNSIFAAFTVNFGPETVCYPHRDLKNLAFGWCAITALGNYDWTQGGHLVLWDQKLLIEFPPGTTILIPSAIICHSNTAIAAGETRYSFTMYSAGGLFRWVEHGFVTEKLYQATLSRAQSVAAGVERWASGLALFSTLDELRSRAETALNS</sequence>
<dbReference type="AlphaFoldDB" id="A0AAW0AQ67"/>
<feature type="region of interest" description="Disordered" evidence="1">
    <location>
        <begin position="1"/>
        <end position="73"/>
    </location>
</feature>
<evidence type="ECO:0008006" key="4">
    <source>
        <dbReference type="Google" id="ProtNLM"/>
    </source>
</evidence>
<evidence type="ECO:0000313" key="2">
    <source>
        <dbReference type="EMBL" id="KAK7015132.1"/>
    </source>
</evidence>
<proteinExistence type="predicted"/>
<keyword evidence="3" id="KW-1185">Reference proteome</keyword>
<dbReference type="Gene3D" id="3.60.130.30">
    <property type="match status" value="1"/>
</dbReference>
<reference evidence="2 3" key="1">
    <citation type="submission" date="2024-01" db="EMBL/GenBank/DDBJ databases">
        <title>A draft genome for a cacao thread blight-causing isolate of Paramarasmius palmivorus.</title>
        <authorList>
            <person name="Baruah I.K."/>
            <person name="Bukari Y."/>
            <person name="Amoako-Attah I."/>
            <person name="Meinhardt L.W."/>
            <person name="Bailey B.A."/>
            <person name="Cohen S.P."/>
        </authorList>
    </citation>
    <scope>NUCLEOTIDE SEQUENCE [LARGE SCALE GENOMIC DNA]</scope>
    <source>
        <strain evidence="2 3">GH-12</strain>
    </source>
</reference>
<comment type="caution">
    <text evidence="2">The sequence shown here is derived from an EMBL/GenBank/DDBJ whole genome shotgun (WGS) entry which is preliminary data.</text>
</comment>
<organism evidence="2 3">
    <name type="scientific">Paramarasmius palmivorus</name>
    <dbReference type="NCBI Taxonomy" id="297713"/>
    <lineage>
        <taxon>Eukaryota</taxon>
        <taxon>Fungi</taxon>
        <taxon>Dikarya</taxon>
        <taxon>Basidiomycota</taxon>
        <taxon>Agaricomycotina</taxon>
        <taxon>Agaricomycetes</taxon>
        <taxon>Agaricomycetidae</taxon>
        <taxon>Agaricales</taxon>
        <taxon>Marasmiineae</taxon>
        <taxon>Marasmiaceae</taxon>
        <taxon>Paramarasmius</taxon>
    </lineage>
</organism>
<dbReference type="EMBL" id="JAYKXP010000332">
    <property type="protein sequence ID" value="KAK7015132.1"/>
    <property type="molecule type" value="Genomic_DNA"/>
</dbReference>
<evidence type="ECO:0000313" key="3">
    <source>
        <dbReference type="Proteomes" id="UP001383192"/>
    </source>
</evidence>
<feature type="compositionally biased region" description="Basic residues" evidence="1">
    <location>
        <begin position="40"/>
        <end position="65"/>
    </location>
</feature>
<feature type="region of interest" description="Disordered" evidence="1">
    <location>
        <begin position="92"/>
        <end position="116"/>
    </location>
</feature>